<evidence type="ECO:0008006" key="11">
    <source>
        <dbReference type="Google" id="ProtNLM"/>
    </source>
</evidence>
<comment type="subcellular location">
    <subcellularLocation>
        <location evidence="1">Membrane</location>
        <topology evidence="1">Multi-pass membrane protein</topology>
    </subcellularLocation>
</comment>
<accession>A0A813Y7Z7</accession>
<comment type="similarity">
    <text evidence="2">Belongs to the autoinducer-2 exporter (AI-2E) (TC 2.A.86) family.</text>
</comment>
<keyword evidence="4 6" id="KW-1133">Transmembrane helix</keyword>
<feature type="transmembrane region" description="Helical" evidence="6">
    <location>
        <begin position="661"/>
        <end position="679"/>
    </location>
</feature>
<reference evidence="7" key="1">
    <citation type="submission" date="2021-02" db="EMBL/GenBank/DDBJ databases">
        <authorList>
            <person name="Nowell W R."/>
        </authorList>
    </citation>
    <scope>NUCLEOTIDE SEQUENCE</scope>
</reference>
<evidence type="ECO:0000256" key="3">
    <source>
        <dbReference type="ARBA" id="ARBA00022692"/>
    </source>
</evidence>
<evidence type="ECO:0000313" key="10">
    <source>
        <dbReference type="Proteomes" id="UP000663852"/>
    </source>
</evidence>
<feature type="transmembrane region" description="Helical" evidence="6">
    <location>
        <begin position="392"/>
        <end position="415"/>
    </location>
</feature>
<dbReference type="OrthoDB" id="5970161at2759"/>
<feature type="transmembrane region" description="Helical" evidence="6">
    <location>
        <begin position="311"/>
        <end position="337"/>
    </location>
</feature>
<keyword evidence="3 6" id="KW-0812">Transmembrane</keyword>
<organism evidence="7 10">
    <name type="scientific">Adineta ricciae</name>
    <name type="common">Rotifer</name>
    <dbReference type="NCBI Taxonomy" id="249248"/>
    <lineage>
        <taxon>Eukaryota</taxon>
        <taxon>Metazoa</taxon>
        <taxon>Spiralia</taxon>
        <taxon>Gnathifera</taxon>
        <taxon>Rotifera</taxon>
        <taxon>Eurotatoria</taxon>
        <taxon>Bdelloidea</taxon>
        <taxon>Adinetida</taxon>
        <taxon>Adinetidae</taxon>
        <taxon>Adineta</taxon>
    </lineage>
</organism>
<feature type="transmembrane region" description="Helical" evidence="6">
    <location>
        <begin position="224"/>
        <end position="243"/>
    </location>
</feature>
<dbReference type="EMBL" id="CAJNOJ010000028">
    <property type="protein sequence ID" value="CAF0879517.1"/>
    <property type="molecule type" value="Genomic_DNA"/>
</dbReference>
<evidence type="ECO:0000313" key="9">
    <source>
        <dbReference type="Proteomes" id="UP000663828"/>
    </source>
</evidence>
<gene>
    <name evidence="7" type="ORF">EDS130_LOCUS8716</name>
    <name evidence="8" type="ORF">XAT740_LOCUS22297</name>
</gene>
<sequence>MTTSPLPDNGSNSDTHDLSVLKFSPKHDQQVFRRAFIQSTTSLFVIVCGACAFLVYLILEPFIHSILWAILTGALLFPFKHRLTSLTLRYLQQLDTNSYLVSYGLVILLPLRIFDKTIESIGPICIQNYKSLLLTSIFLPSIEFLQSDIVYEWITTIGYDYLILFQRFIYLFDSLWVIILFTIYLCVVFIFYNNSLILQYVLKTLAVPIWSCLFIYLSQFFPVNYRLLIITFSAFLICCGYLIDQKVNQSSSSQIDQHQQTILIRTCNYFNHFRTYLYMKRTETILPSSSSSTTYFKFVLWSFMAIKVYQFYWYLIPISIFVIIYKSIKYLLLNLYIYLRRQVGSQDLIQRFIQFWKIRREVLLPAPLNGLMRFFLKGDKKINHLLQGSVDYLISAGIIVTLFIFILFGTILLIIQIQHEGLQMINLISSFVNESTVVQHILPDKEHVSHWMDTAVNKFYIAGRLWIITQVAKVQPSRAEPRCCFPLGVVSGESPYMHTQIRGAGSLSNKNLEEQILQLWDRFYTYITNTSTILPSHKNRSRIVQSSFDHTFLIPNLFSYVQTNFQLHINDFIRLIRDNLDLFHTIWLNATPLLTGLSTTISLLYTGGFALLNFFVSFIVFVTLLFYLLSNSDQFTYRPTQWLNNILAIGGSGLGQAVNDVVTSVFIASLKIASFYGLYTYTLQTLVGSNLVFLPAVIAAICAVMLKSYWAALPGCLDIWLVQQRPFGALLLLIAQIIPVYIVDTAIYSEVKGGGHQYLTALAIAGGVYYRGIEDAFSGPIILCCLLVGIRMYNETIATVSLTYVKSRLTH</sequence>
<keyword evidence="5 6" id="KW-0472">Membrane</keyword>
<dbReference type="Proteomes" id="UP000663852">
    <property type="component" value="Unassembled WGS sequence"/>
</dbReference>
<evidence type="ECO:0000256" key="4">
    <source>
        <dbReference type="ARBA" id="ARBA00022989"/>
    </source>
</evidence>
<dbReference type="InterPro" id="IPR002549">
    <property type="entry name" value="AI-2E-like"/>
</dbReference>
<evidence type="ECO:0000256" key="6">
    <source>
        <dbReference type="SAM" id="Phobius"/>
    </source>
</evidence>
<dbReference type="Proteomes" id="UP000663828">
    <property type="component" value="Unassembled WGS sequence"/>
</dbReference>
<name>A0A813Y7Z7_ADIRI</name>
<dbReference type="AlphaFoldDB" id="A0A813Y7Z7"/>
<proteinExistence type="inferred from homology"/>
<feature type="transmembrane region" description="Helical" evidence="6">
    <location>
        <begin position="62"/>
        <end position="79"/>
    </location>
</feature>
<evidence type="ECO:0000313" key="7">
    <source>
        <dbReference type="EMBL" id="CAF0879517.1"/>
    </source>
</evidence>
<evidence type="ECO:0000256" key="1">
    <source>
        <dbReference type="ARBA" id="ARBA00004141"/>
    </source>
</evidence>
<feature type="transmembrane region" description="Helical" evidence="6">
    <location>
        <begin position="197"/>
        <end position="217"/>
    </location>
</feature>
<feature type="transmembrane region" description="Helical" evidence="6">
    <location>
        <begin position="691"/>
        <end position="712"/>
    </location>
</feature>
<feature type="transmembrane region" description="Helical" evidence="6">
    <location>
        <begin position="168"/>
        <end position="191"/>
    </location>
</feature>
<protein>
    <recommendedName>
        <fullName evidence="11">Transmembrane protein</fullName>
    </recommendedName>
</protein>
<keyword evidence="9" id="KW-1185">Reference proteome</keyword>
<dbReference type="GO" id="GO:0016020">
    <property type="term" value="C:membrane"/>
    <property type="evidence" value="ECO:0007669"/>
    <property type="project" value="UniProtKB-SubCell"/>
</dbReference>
<feature type="transmembrane region" description="Helical" evidence="6">
    <location>
        <begin position="603"/>
        <end position="629"/>
    </location>
</feature>
<dbReference type="PANTHER" id="PTHR21716">
    <property type="entry name" value="TRANSMEMBRANE PROTEIN"/>
    <property type="match status" value="1"/>
</dbReference>
<evidence type="ECO:0000313" key="8">
    <source>
        <dbReference type="EMBL" id="CAF1175870.1"/>
    </source>
</evidence>
<evidence type="ECO:0000256" key="5">
    <source>
        <dbReference type="ARBA" id="ARBA00023136"/>
    </source>
</evidence>
<dbReference type="PANTHER" id="PTHR21716:SF4">
    <property type="entry name" value="TRANSMEMBRANE PROTEIN 245"/>
    <property type="match status" value="1"/>
</dbReference>
<comment type="caution">
    <text evidence="7">The sequence shown here is derived from an EMBL/GenBank/DDBJ whole genome shotgun (WGS) entry which is preliminary data.</text>
</comment>
<feature type="transmembrane region" description="Helical" evidence="6">
    <location>
        <begin position="727"/>
        <end position="748"/>
    </location>
</feature>
<feature type="transmembrane region" description="Helical" evidence="6">
    <location>
        <begin position="35"/>
        <end position="56"/>
    </location>
</feature>
<evidence type="ECO:0000256" key="2">
    <source>
        <dbReference type="ARBA" id="ARBA00009773"/>
    </source>
</evidence>
<dbReference type="EMBL" id="CAJNOR010001634">
    <property type="protein sequence ID" value="CAF1175870.1"/>
    <property type="molecule type" value="Genomic_DNA"/>
</dbReference>